<sequence length="73" mass="8001">MCEKVCPILHKEIVQNKPLAYACINKDEIVRLESSSGGLFTLIAEQVIDNGGVVFGASFDKSFLVVHSYAKTK</sequence>
<evidence type="ECO:0000313" key="1">
    <source>
        <dbReference type="EMBL" id="SPF56571.1"/>
    </source>
</evidence>
<accession>A0A2U3LXB3</accession>
<organism evidence="1 2">
    <name type="scientific">Candidatus Desulfosporosinus infrequens</name>
    <dbReference type="NCBI Taxonomy" id="2043169"/>
    <lineage>
        <taxon>Bacteria</taxon>
        <taxon>Bacillati</taxon>
        <taxon>Bacillota</taxon>
        <taxon>Clostridia</taxon>
        <taxon>Eubacteriales</taxon>
        <taxon>Desulfitobacteriaceae</taxon>
        <taxon>Desulfosporosinus</taxon>
    </lineage>
</organism>
<reference evidence="2" key="1">
    <citation type="submission" date="2018-02" db="EMBL/GenBank/DDBJ databases">
        <authorList>
            <person name="Hausmann B."/>
        </authorList>
    </citation>
    <scope>NUCLEOTIDE SEQUENCE [LARGE SCALE GENOMIC DNA]</scope>
    <source>
        <strain evidence="2">Peat soil MAG SbF1</strain>
    </source>
</reference>
<dbReference type="AlphaFoldDB" id="A0A2U3LXB3"/>
<gene>
    <name evidence="1" type="ORF">SBF1_9250002</name>
</gene>
<name>A0A2U3LXB3_9FIRM</name>
<dbReference type="EMBL" id="OMOF01000918">
    <property type="protein sequence ID" value="SPF56571.1"/>
    <property type="molecule type" value="Genomic_DNA"/>
</dbReference>
<protein>
    <submittedName>
        <fullName evidence="1">Coenzyme F420 hydrogenase/dehydrogenase beta subunit domain protein</fullName>
    </submittedName>
</protein>
<proteinExistence type="predicted"/>
<dbReference type="Proteomes" id="UP000238916">
    <property type="component" value="Unassembled WGS sequence"/>
</dbReference>
<evidence type="ECO:0000313" key="2">
    <source>
        <dbReference type="Proteomes" id="UP000238916"/>
    </source>
</evidence>